<evidence type="ECO:0000256" key="9">
    <source>
        <dbReference type="ARBA" id="ARBA00093617"/>
    </source>
</evidence>
<dbReference type="PANTHER" id="PTHR10050">
    <property type="entry name" value="DOLICHYL-PHOSPHATE-MANNOSE--PROTEIN MANNOSYLTRANSFERASE"/>
    <property type="match status" value="1"/>
</dbReference>
<gene>
    <name evidence="14" type="ordered locus">Geob_0316</name>
</gene>
<evidence type="ECO:0000256" key="11">
    <source>
        <dbReference type="SAM" id="MobiDB-lite"/>
    </source>
</evidence>
<reference evidence="14 15" key="1">
    <citation type="submission" date="2009-01" db="EMBL/GenBank/DDBJ databases">
        <title>Complete sequence of Geobacter sp. FRC-32.</title>
        <authorList>
            <consortium name="US DOE Joint Genome Institute"/>
            <person name="Lucas S."/>
            <person name="Copeland A."/>
            <person name="Lapidus A."/>
            <person name="Glavina del Rio T."/>
            <person name="Dalin E."/>
            <person name="Tice H."/>
            <person name="Bruce D."/>
            <person name="Goodwin L."/>
            <person name="Pitluck S."/>
            <person name="Saunders E."/>
            <person name="Brettin T."/>
            <person name="Detter J.C."/>
            <person name="Han C."/>
            <person name="Larimer F."/>
            <person name="Land M."/>
            <person name="Hauser L."/>
            <person name="Kyrpides N."/>
            <person name="Ovchinnikova G."/>
            <person name="Kostka J."/>
            <person name="Richardson P."/>
        </authorList>
    </citation>
    <scope>NUCLEOTIDE SEQUENCE [LARGE SCALE GENOMIC DNA]</scope>
    <source>
        <strain evidence="15">DSM 22248 / JCM 15807 / FRC-32</strain>
    </source>
</reference>
<keyword evidence="6 10" id="KW-0812">Transmembrane</keyword>
<evidence type="ECO:0000256" key="2">
    <source>
        <dbReference type="ARBA" id="ARBA00004922"/>
    </source>
</evidence>
<dbReference type="KEGG" id="geo:Geob_0316"/>
<evidence type="ECO:0000256" key="8">
    <source>
        <dbReference type="ARBA" id="ARBA00023136"/>
    </source>
</evidence>
<evidence type="ECO:0000259" key="12">
    <source>
        <dbReference type="Pfam" id="PF02366"/>
    </source>
</evidence>
<feature type="region of interest" description="Disordered" evidence="11">
    <location>
        <begin position="1"/>
        <end position="21"/>
    </location>
</feature>
<dbReference type="HOGENOM" id="CLU_022236_0_0_7"/>
<evidence type="ECO:0000256" key="3">
    <source>
        <dbReference type="ARBA" id="ARBA00007222"/>
    </source>
</evidence>
<feature type="transmembrane region" description="Helical" evidence="10">
    <location>
        <begin position="521"/>
        <end position="540"/>
    </location>
</feature>
<dbReference type="InterPro" id="IPR032421">
    <property type="entry name" value="PMT_4TMC"/>
</dbReference>
<feature type="transmembrane region" description="Helical" evidence="10">
    <location>
        <begin position="238"/>
        <end position="256"/>
    </location>
</feature>
<dbReference type="Pfam" id="PF02366">
    <property type="entry name" value="PMT"/>
    <property type="match status" value="1"/>
</dbReference>
<feature type="transmembrane region" description="Helical" evidence="10">
    <location>
        <begin position="262"/>
        <end position="281"/>
    </location>
</feature>
<dbReference type="AlphaFoldDB" id="B9M9C9"/>
<dbReference type="GO" id="GO:0004169">
    <property type="term" value="F:dolichyl-phosphate-mannose-protein mannosyltransferase activity"/>
    <property type="evidence" value="ECO:0007669"/>
    <property type="project" value="UniProtKB-UniRule"/>
</dbReference>
<feature type="transmembrane region" description="Helical" evidence="10">
    <location>
        <begin position="475"/>
        <end position="492"/>
    </location>
</feature>
<dbReference type="RefSeq" id="WP_012645416.1">
    <property type="nucleotide sequence ID" value="NC_011979.1"/>
</dbReference>
<keyword evidence="4 10" id="KW-0328">Glycosyltransferase</keyword>
<dbReference type="Pfam" id="PF16192">
    <property type="entry name" value="PMT_4TMC"/>
    <property type="match status" value="1"/>
</dbReference>
<feature type="transmembrane region" description="Helical" evidence="10">
    <location>
        <begin position="326"/>
        <end position="354"/>
    </location>
</feature>
<comment type="similarity">
    <text evidence="3 10">Belongs to the glycosyltransferase 39 family.</text>
</comment>
<name>B9M9C9_GEODF</name>
<evidence type="ECO:0000256" key="6">
    <source>
        <dbReference type="ARBA" id="ARBA00022692"/>
    </source>
</evidence>
<feature type="transmembrane region" description="Helical" evidence="10">
    <location>
        <begin position="499"/>
        <end position="515"/>
    </location>
</feature>
<dbReference type="EMBL" id="CP001390">
    <property type="protein sequence ID" value="ACM18687.1"/>
    <property type="molecule type" value="Genomic_DNA"/>
</dbReference>
<evidence type="ECO:0000313" key="15">
    <source>
        <dbReference type="Proteomes" id="UP000007721"/>
    </source>
</evidence>
<protein>
    <recommendedName>
        <fullName evidence="9 10">Polyprenol-phosphate-mannose--protein mannosyltransferase</fullName>
        <ecNumber evidence="10">2.4.1.-</ecNumber>
    </recommendedName>
</protein>
<evidence type="ECO:0000259" key="13">
    <source>
        <dbReference type="Pfam" id="PF16192"/>
    </source>
</evidence>
<dbReference type="Proteomes" id="UP000007721">
    <property type="component" value="Chromosome"/>
</dbReference>
<evidence type="ECO:0000256" key="1">
    <source>
        <dbReference type="ARBA" id="ARBA00004127"/>
    </source>
</evidence>
<feature type="transmembrane region" description="Helical" evidence="10">
    <location>
        <begin position="288"/>
        <end position="306"/>
    </location>
</feature>
<dbReference type="InterPro" id="IPR003342">
    <property type="entry name" value="ArnT-like_N"/>
</dbReference>
<accession>B9M9C9</accession>
<comment type="pathway">
    <text evidence="2 10">Protein modification; protein glycosylation.</text>
</comment>
<dbReference type="CAZy" id="GT39">
    <property type="family name" value="Glycosyltransferase Family 39"/>
</dbReference>
<dbReference type="UniPathway" id="UPA00378"/>
<dbReference type="GO" id="GO:0005886">
    <property type="term" value="C:plasma membrane"/>
    <property type="evidence" value="ECO:0007669"/>
    <property type="project" value="UniProtKB-SubCell"/>
</dbReference>
<dbReference type="STRING" id="316067.Geob_0316"/>
<keyword evidence="15" id="KW-1185">Reference proteome</keyword>
<evidence type="ECO:0000256" key="4">
    <source>
        <dbReference type="ARBA" id="ARBA00022676"/>
    </source>
</evidence>
<comment type="subcellular location">
    <subcellularLocation>
        <location evidence="10">Cell membrane</location>
    </subcellularLocation>
    <subcellularLocation>
        <location evidence="1">Endomembrane system</location>
        <topology evidence="1">Multi-pass membrane protein</topology>
    </subcellularLocation>
</comment>
<feature type="transmembrane region" description="Helical" evidence="10">
    <location>
        <begin position="31"/>
        <end position="50"/>
    </location>
</feature>
<evidence type="ECO:0000256" key="7">
    <source>
        <dbReference type="ARBA" id="ARBA00022989"/>
    </source>
</evidence>
<proteinExistence type="inferred from homology"/>
<dbReference type="eggNOG" id="COG4346">
    <property type="taxonomic scope" value="Bacteria"/>
</dbReference>
<keyword evidence="5 10" id="KW-0808">Transferase</keyword>
<dbReference type="GO" id="GO:0012505">
    <property type="term" value="C:endomembrane system"/>
    <property type="evidence" value="ECO:0007669"/>
    <property type="project" value="UniProtKB-SubCell"/>
</dbReference>
<keyword evidence="7 10" id="KW-1133">Transmembrane helix</keyword>
<feature type="transmembrane region" description="Helical" evidence="10">
    <location>
        <begin position="375"/>
        <end position="400"/>
    </location>
</feature>
<evidence type="ECO:0000313" key="14">
    <source>
        <dbReference type="EMBL" id="ACM18687.1"/>
    </source>
</evidence>
<comment type="function">
    <text evidence="10">Protein O-mannosyltransferase that catalyzes the transfer of a single mannose residue from a polyprenol phospho-mannosyl lipidic donor to the hydroxyl group of selected serine and threonine residues in acceptor proteins.</text>
</comment>
<feature type="domain" description="Protein O-mannosyl-transferase C-terminal four TM" evidence="13">
    <location>
        <begin position="417"/>
        <end position="591"/>
    </location>
</feature>
<keyword evidence="8 10" id="KW-0472">Membrane</keyword>
<dbReference type="InterPro" id="IPR027005">
    <property type="entry name" value="PMT-like"/>
</dbReference>
<evidence type="ECO:0000256" key="5">
    <source>
        <dbReference type="ARBA" id="ARBA00022679"/>
    </source>
</evidence>
<organism evidence="14 15">
    <name type="scientific">Geotalea daltonii (strain DSM 22248 / JCM 15807 / FRC-32)</name>
    <name type="common">Geobacter daltonii</name>
    <dbReference type="NCBI Taxonomy" id="316067"/>
    <lineage>
        <taxon>Bacteria</taxon>
        <taxon>Pseudomonadati</taxon>
        <taxon>Thermodesulfobacteriota</taxon>
        <taxon>Desulfuromonadia</taxon>
        <taxon>Geobacterales</taxon>
        <taxon>Geobacteraceae</taxon>
        <taxon>Geotalea</taxon>
    </lineage>
</organism>
<feature type="domain" description="ArnT-like N-terminal" evidence="12">
    <location>
        <begin position="191"/>
        <end position="402"/>
    </location>
</feature>
<dbReference type="EC" id="2.4.1.-" evidence="10"/>
<keyword evidence="10" id="KW-1003">Cell membrane</keyword>
<sequence>MTKPETHMPSQAGSISAEPSRACFSPGREDVLIMAAMVVIYLLIALPNLGSFKVPATVWQPLRKGESLVLDLGREVPVSRIYYYCGINDKRFQQTSFSLDYETKGRFRPLAHFEKNDCNIWKFQDAGVTTSRLRIVADTAGGALNELVVLEKGAQVPLAGMRISALNSAGTEPQHLLDEQSTFEAGPSFINGFYFDEVYHGRTAYEHLQRMEPYENTHPPLGKLFIASGIAVFGMNSFGWRIAGTLFGAALLPVMYLFGRKLFGRSFFAFCAAFLMMVDFMHFTQSRIALIDIFGVFFITAMYYFIHDFYVNSCPMAPIKKSAVPLILGGVCFGLGAASKWIAIYAGAGLALLVALQLFRSFRNYRGELGTHRFFWCYLLPVICVCLFSFLVIPAIIYLLSYLPYLMVEGETHGFMDILRNQLDMFDYHSGLKATHPFSSPWWSWPLDLQPVWFYTASGLLPGRTSTIASFGNPAIWWTGLPAVIAAVIIAARKRERRMAVIFTAFAFQYLPWMFVTRLTFIYHFFSAVPFMILCQVYVIQQAMERWPKARWAVSGYLTVAGLLFIIFYPALSGMEVSTDYIDRLRWLKSWIF</sequence>
<evidence type="ECO:0000256" key="10">
    <source>
        <dbReference type="RuleBase" id="RU367007"/>
    </source>
</evidence>
<feature type="transmembrane region" description="Helical" evidence="10">
    <location>
        <begin position="552"/>
        <end position="572"/>
    </location>
</feature>